<feature type="transmembrane region" description="Helical" evidence="1">
    <location>
        <begin position="94"/>
        <end position="115"/>
    </location>
</feature>
<keyword evidence="1" id="KW-0812">Transmembrane</keyword>
<feature type="transmembrane region" description="Helical" evidence="1">
    <location>
        <begin position="69"/>
        <end position="88"/>
    </location>
</feature>
<feature type="transmembrane region" description="Helical" evidence="1">
    <location>
        <begin position="12"/>
        <end position="33"/>
    </location>
</feature>
<reference evidence="3" key="1">
    <citation type="submission" date="2017-09" db="EMBL/GenBank/DDBJ databases">
        <authorList>
            <person name="Regsiter A."/>
            <person name="William W."/>
        </authorList>
    </citation>
    <scope>NUCLEOTIDE SEQUENCE [LARGE SCALE GENOMIC DNA]</scope>
    <source>
        <strain evidence="3">500-1</strain>
    </source>
</reference>
<organism evidence="2 3">
    <name type="scientific">Pseudodesulfovibrio profundus</name>
    <dbReference type="NCBI Taxonomy" id="57320"/>
    <lineage>
        <taxon>Bacteria</taxon>
        <taxon>Pseudomonadati</taxon>
        <taxon>Thermodesulfobacteriota</taxon>
        <taxon>Desulfovibrionia</taxon>
        <taxon>Desulfovibrionales</taxon>
        <taxon>Desulfovibrionaceae</taxon>
    </lineage>
</organism>
<keyword evidence="3" id="KW-1185">Reference proteome</keyword>
<sequence length="129" mass="14400">MKTDHKTYWSTTALVTLHALLCAVSLCITLFRYPPESALVHWWISPPDIVALIVLTPLLFFVGTSGVALILQMVLCSLQVLALSLYTLQNMDTLVWTGSVVALVAVRLVVGFKVVRNRPFPPYERRCIS</sequence>
<evidence type="ECO:0000313" key="2">
    <source>
        <dbReference type="EMBL" id="SOB58743.1"/>
    </source>
</evidence>
<accession>A0A2C8F9N2</accession>
<dbReference type="AlphaFoldDB" id="A0A2C8F9N2"/>
<keyword evidence="1" id="KW-1133">Transmembrane helix</keyword>
<name>A0A2C8F9N2_9BACT</name>
<dbReference type="Proteomes" id="UP000219215">
    <property type="component" value="Chromosome DPRO"/>
</dbReference>
<dbReference type="EMBL" id="LT907975">
    <property type="protein sequence ID" value="SOB58743.1"/>
    <property type="molecule type" value="Genomic_DNA"/>
</dbReference>
<dbReference type="RefSeq" id="WP_097011740.1">
    <property type="nucleotide sequence ID" value="NZ_LT907975.1"/>
</dbReference>
<keyword evidence="1" id="KW-0472">Membrane</keyword>
<evidence type="ECO:0000313" key="3">
    <source>
        <dbReference type="Proteomes" id="UP000219215"/>
    </source>
</evidence>
<dbReference type="KEGG" id="pprf:DPRO_1843"/>
<evidence type="ECO:0000256" key="1">
    <source>
        <dbReference type="SAM" id="Phobius"/>
    </source>
</evidence>
<feature type="transmembrane region" description="Helical" evidence="1">
    <location>
        <begin position="39"/>
        <end position="62"/>
    </location>
</feature>
<proteinExistence type="predicted"/>
<protein>
    <submittedName>
        <fullName evidence="2">Uncharacterized protein</fullName>
    </submittedName>
</protein>
<gene>
    <name evidence="2" type="ORF">DPRO_1843</name>
</gene>